<evidence type="ECO:0000256" key="12">
    <source>
        <dbReference type="ARBA" id="ARBA00049638"/>
    </source>
</evidence>
<evidence type="ECO:0000256" key="10">
    <source>
        <dbReference type="ARBA" id="ARBA00023286"/>
    </source>
</evidence>
<dbReference type="SMART" id="SM00079">
    <property type="entry name" value="PBPe"/>
    <property type="match status" value="1"/>
</dbReference>
<dbReference type="Pfam" id="PF01094">
    <property type="entry name" value="ANF_receptor"/>
    <property type="match status" value="1"/>
</dbReference>
<comment type="caution">
    <text evidence="15">The sequence shown here is derived from an EMBL/GenBank/DDBJ whole genome shotgun (WGS) entry which is preliminary data.</text>
</comment>
<dbReference type="Pfam" id="PF13456">
    <property type="entry name" value="RVT_3"/>
    <property type="match status" value="1"/>
</dbReference>
<feature type="transmembrane region" description="Helical" evidence="13">
    <location>
        <begin position="475"/>
        <end position="499"/>
    </location>
</feature>
<keyword evidence="10" id="KW-1071">Ligand-gated ion channel</keyword>
<dbReference type="GO" id="GO:0016020">
    <property type="term" value="C:membrane"/>
    <property type="evidence" value="ECO:0007669"/>
    <property type="project" value="UniProtKB-SubCell"/>
</dbReference>
<dbReference type="EMBL" id="RXIC02000020">
    <property type="protein sequence ID" value="KAB1223978.1"/>
    <property type="molecule type" value="Genomic_DNA"/>
</dbReference>
<keyword evidence="16" id="KW-1185">Reference proteome</keyword>
<evidence type="ECO:0000259" key="14">
    <source>
        <dbReference type="SMART" id="SM00079"/>
    </source>
</evidence>
<proteinExistence type="predicted"/>
<organism evidence="15 16">
    <name type="scientific">Morella rubra</name>
    <name type="common">Chinese bayberry</name>
    <dbReference type="NCBI Taxonomy" id="262757"/>
    <lineage>
        <taxon>Eukaryota</taxon>
        <taxon>Viridiplantae</taxon>
        <taxon>Streptophyta</taxon>
        <taxon>Embryophyta</taxon>
        <taxon>Tracheophyta</taxon>
        <taxon>Spermatophyta</taxon>
        <taxon>Magnoliopsida</taxon>
        <taxon>eudicotyledons</taxon>
        <taxon>Gunneridae</taxon>
        <taxon>Pentapetalae</taxon>
        <taxon>rosids</taxon>
        <taxon>fabids</taxon>
        <taxon>Fagales</taxon>
        <taxon>Myricaceae</taxon>
        <taxon>Morella</taxon>
    </lineage>
</organism>
<feature type="domain" description="Ionotropic glutamate receptor C-terminal" evidence="14">
    <location>
        <begin position="359"/>
        <end position="537"/>
    </location>
</feature>
<name>A0A6A1WJV8_9ROSI</name>
<evidence type="ECO:0000256" key="6">
    <source>
        <dbReference type="ARBA" id="ARBA00023065"/>
    </source>
</evidence>
<reference evidence="15 16" key="1">
    <citation type="journal article" date="2019" name="Plant Biotechnol. J.">
        <title>The red bayberry genome and genetic basis of sex determination.</title>
        <authorList>
            <person name="Jia H.M."/>
            <person name="Jia H.J."/>
            <person name="Cai Q.L."/>
            <person name="Wang Y."/>
            <person name="Zhao H.B."/>
            <person name="Yang W.F."/>
            <person name="Wang G.Y."/>
            <person name="Li Y.H."/>
            <person name="Zhan D.L."/>
            <person name="Shen Y.T."/>
            <person name="Niu Q.F."/>
            <person name="Chang L."/>
            <person name="Qiu J."/>
            <person name="Zhao L."/>
            <person name="Xie H.B."/>
            <person name="Fu W.Y."/>
            <person name="Jin J."/>
            <person name="Li X.W."/>
            <person name="Jiao Y."/>
            <person name="Zhou C.C."/>
            <person name="Tu T."/>
            <person name="Chai C.Y."/>
            <person name="Gao J.L."/>
            <person name="Fan L.J."/>
            <person name="van de Weg E."/>
            <person name="Wang J.Y."/>
            <person name="Gao Z.S."/>
        </authorList>
    </citation>
    <scope>NUCLEOTIDE SEQUENCE [LARGE SCALE GENOMIC DNA]</scope>
    <source>
        <tissue evidence="15">Leaves</tissue>
    </source>
</reference>
<keyword evidence="9" id="KW-0325">Glycoprotein</keyword>
<dbReference type="GO" id="GO:0015276">
    <property type="term" value="F:ligand-gated monoatomic ion channel activity"/>
    <property type="evidence" value="ECO:0007669"/>
    <property type="project" value="InterPro"/>
</dbReference>
<dbReference type="PANTHER" id="PTHR34836">
    <property type="entry name" value="OS06G0188250 PROTEIN"/>
    <property type="match status" value="1"/>
</dbReference>
<dbReference type="AlphaFoldDB" id="A0A6A1WJV8"/>
<evidence type="ECO:0000256" key="3">
    <source>
        <dbReference type="ARBA" id="ARBA00022448"/>
    </source>
</evidence>
<dbReference type="GO" id="GO:0004523">
    <property type="term" value="F:RNA-DNA hybrid ribonuclease activity"/>
    <property type="evidence" value="ECO:0007669"/>
    <property type="project" value="InterPro"/>
</dbReference>
<evidence type="ECO:0000256" key="2">
    <source>
        <dbReference type="ARBA" id="ARBA00011095"/>
    </source>
</evidence>
<protein>
    <submittedName>
        <fullName evidence="15">Glutamate receptor 2.9</fullName>
    </submittedName>
</protein>
<accession>A0A6A1WJV8</accession>
<dbReference type="GO" id="GO:0003676">
    <property type="term" value="F:nucleic acid binding"/>
    <property type="evidence" value="ECO:0007669"/>
    <property type="project" value="InterPro"/>
</dbReference>
<keyword evidence="11" id="KW-0407">Ion channel</keyword>
<evidence type="ECO:0000313" key="16">
    <source>
        <dbReference type="Proteomes" id="UP000516437"/>
    </source>
</evidence>
<evidence type="ECO:0000256" key="7">
    <source>
        <dbReference type="ARBA" id="ARBA00023136"/>
    </source>
</evidence>
<keyword evidence="4 13" id="KW-0812">Transmembrane</keyword>
<dbReference type="Proteomes" id="UP000516437">
    <property type="component" value="Chromosome 2"/>
</dbReference>
<evidence type="ECO:0000256" key="11">
    <source>
        <dbReference type="ARBA" id="ARBA00023303"/>
    </source>
</evidence>
<comment type="subunit">
    <text evidence="2">May form heteromers.</text>
</comment>
<dbReference type="SUPFAM" id="SSF53822">
    <property type="entry name" value="Periplasmic binding protein-like I"/>
    <property type="match status" value="1"/>
</dbReference>
<keyword evidence="5 13" id="KW-1133">Transmembrane helix</keyword>
<evidence type="ECO:0000256" key="8">
    <source>
        <dbReference type="ARBA" id="ARBA00023170"/>
    </source>
</evidence>
<dbReference type="Gene3D" id="3.40.50.2300">
    <property type="match status" value="1"/>
</dbReference>
<dbReference type="SUPFAM" id="SSF53850">
    <property type="entry name" value="Periplasmic binding protein-like II"/>
    <property type="match status" value="1"/>
</dbReference>
<sequence>MQAYFVIELGEKAQAISAIIKAFGWREAVPIYEDNDFGEGIVPSLVDALQYINLRVPYRSVIPPSATDDEIGQELYKLMTMQTRVFIVHMSPNLSSPLFTKANEIGMMGEALARAVEKVGTANLSFEKANASSALTDLETIRVSQIGPKLCEALQTTRFIGLGEPRYVPKGWEIPTNGKKLRIGVPVKDGFNEFIKVTHDNSTNTTVLESPWGLLTNRIRDWTIQQWIASLLDPVPSLSLPTDQSELIILYAAILMDVIWFSRNQVMRGGRRDDFGTIIRRIHRLYVEHSKAWSAFVPIWSIRWSPPCGNGWKINFDVAIWSHCSMIAAVCRNHVGSILFAWPKRSPPGTPLVGEAQAALFAVQEASFLGYPLIDFEGDNLQHFDAVVGDTTITANRSKYVDFTLPFTESGVSMVVPLRDSRPKNAWVFLKPLTNDLWIASGCFFVFIGFVVWVLEHRINSDFSAGDWSHQLGTSLWFAFSTLVFAQSVWFLQIFLLLYGFQAFRKGSLLVADVSRAILNVTEGDQMKVIEDGWLGTQTNCPDSNPPVSFGSLSLSSFSVLANYF</sequence>
<keyword evidence="6" id="KW-0406">Ion transport</keyword>
<evidence type="ECO:0000256" key="5">
    <source>
        <dbReference type="ARBA" id="ARBA00022989"/>
    </source>
</evidence>
<dbReference type="PANTHER" id="PTHR34836:SF1">
    <property type="entry name" value="OS09G0428600 PROTEIN"/>
    <property type="match status" value="1"/>
</dbReference>
<dbReference type="InterPro" id="IPR001828">
    <property type="entry name" value="ANF_lig-bd_rcpt"/>
</dbReference>
<dbReference type="Gene3D" id="1.10.287.70">
    <property type="match status" value="1"/>
</dbReference>
<evidence type="ECO:0000256" key="1">
    <source>
        <dbReference type="ARBA" id="ARBA00004141"/>
    </source>
</evidence>
<keyword evidence="3" id="KW-0813">Transport</keyword>
<keyword evidence="7 13" id="KW-0472">Membrane</keyword>
<dbReference type="InterPro" id="IPR015683">
    <property type="entry name" value="Ionotropic_Glu_rcpt"/>
</dbReference>
<feature type="transmembrane region" description="Helical" evidence="13">
    <location>
        <begin position="437"/>
        <end position="455"/>
    </location>
</feature>
<evidence type="ECO:0000313" key="15">
    <source>
        <dbReference type="EMBL" id="KAB1223978.1"/>
    </source>
</evidence>
<dbReference type="Gene3D" id="3.40.190.10">
    <property type="entry name" value="Periplasmic binding protein-like II"/>
    <property type="match status" value="1"/>
</dbReference>
<dbReference type="InterPro" id="IPR028082">
    <property type="entry name" value="Peripla_BP_I"/>
</dbReference>
<evidence type="ECO:0000256" key="13">
    <source>
        <dbReference type="SAM" id="Phobius"/>
    </source>
</evidence>
<dbReference type="InterPro" id="IPR002156">
    <property type="entry name" value="RNaseH_domain"/>
</dbReference>
<dbReference type="OrthoDB" id="5984008at2759"/>
<evidence type="ECO:0000256" key="9">
    <source>
        <dbReference type="ARBA" id="ARBA00023180"/>
    </source>
</evidence>
<dbReference type="InterPro" id="IPR001320">
    <property type="entry name" value="Iontro_rcpt_C"/>
</dbReference>
<evidence type="ECO:0000256" key="4">
    <source>
        <dbReference type="ARBA" id="ARBA00022692"/>
    </source>
</evidence>
<gene>
    <name evidence="15" type="ORF">CJ030_MR2G026909</name>
</gene>
<comment type="function">
    <text evidence="12">Glutamate-gated receptor that probably acts as a non-selective cation channel. May be involved in light-signal transduction and calcium homeostasis via the regulation of calcium influx into cells.</text>
</comment>
<comment type="subcellular location">
    <subcellularLocation>
        <location evidence="1">Membrane</location>
        <topology evidence="1">Multi-pass membrane protein</topology>
    </subcellularLocation>
</comment>
<keyword evidence="8 15" id="KW-0675">Receptor</keyword>